<feature type="domain" description="Thioredoxin" evidence="6">
    <location>
        <begin position="488"/>
        <end position="645"/>
    </location>
</feature>
<evidence type="ECO:0000313" key="7">
    <source>
        <dbReference type="EMBL" id="MCF1751326.1"/>
    </source>
</evidence>
<protein>
    <submittedName>
        <fullName evidence="7">TlpA family protein disulfide reductase</fullName>
    </submittedName>
</protein>
<evidence type="ECO:0000256" key="2">
    <source>
        <dbReference type="ARBA" id="ARBA00022748"/>
    </source>
</evidence>
<dbReference type="InterPro" id="IPR013740">
    <property type="entry name" value="Redoxin"/>
</dbReference>
<name>A0ABS9BVX7_9BACT</name>
<organism evidence="7 8">
    <name type="scientific">Mariniradius sediminis</name>
    <dbReference type="NCBI Taxonomy" id="2909237"/>
    <lineage>
        <taxon>Bacteria</taxon>
        <taxon>Pseudomonadati</taxon>
        <taxon>Bacteroidota</taxon>
        <taxon>Cytophagia</taxon>
        <taxon>Cytophagales</taxon>
        <taxon>Cyclobacteriaceae</taxon>
        <taxon>Mariniradius</taxon>
    </lineage>
</organism>
<accession>A0ABS9BVX7</accession>
<evidence type="ECO:0000256" key="1">
    <source>
        <dbReference type="ARBA" id="ARBA00004196"/>
    </source>
</evidence>
<evidence type="ECO:0000256" key="5">
    <source>
        <dbReference type="SAM" id="SignalP"/>
    </source>
</evidence>
<dbReference type="CDD" id="cd02966">
    <property type="entry name" value="TlpA_like_family"/>
    <property type="match status" value="1"/>
</dbReference>
<evidence type="ECO:0000256" key="4">
    <source>
        <dbReference type="ARBA" id="ARBA00023284"/>
    </source>
</evidence>
<dbReference type="EMBL" id="JAKEVZ010000006">
    <property type="protein sequence ID" value="MCF1751326.1"/>
    <property type="molecule type" value="Genomic_DNA"/>
</dbReference>
<dbReference type="Pfam" id="PF08534">
    <property type="entry name" value="Redoxin"/>
    <property type="match status" value="1"/>
</dbReference>
<dbReference type="InterPro" id="IPR050553">
    <property type="entry name" value="Thioredoxin_ResA/DsbE_sf"/>
</dbReference>
<keyword evidence="2" id="KW-0201">Cytochrome c-type biogenesis</keyword>
<keyword evidence="4" id="KW-0676">Redox-active center</keyword>
<keyword evidence="8" id="KW-1185">Reference proteome</keyword>
<dbReference type="InterPro" id="IPR036249">
    <property type="entry name" value="Thioredoxin-like_sf"/>
</dbReference>
<evidence type="ECO:0000259" key="6">
    <source>
        <dbReference type="PROSITE" id="PS51352"/>
    </source>
</evidence>
<reference evidence="7 8" key="1">
    <citation type="submission" date="2022-01" db="EMBL/GenBank/DDBJ databases">
        <title>Mariniradius saccharolyticus sp. nov., isolated from sediment of a river.</title>
        <authorList>
            <person name="Liu H."/>
        </authorList>
    </citation>
    <scope>NUCLEOTIDE SEQUENCE [LARGE SCALE GENOMIC DNA]</scope>
    <source>
        <strain evidence="7 8">RY-2</strain>
    </source>
</reference>
<dbReference type="InterPro" id="IPR013766">
    <property type="entry name" value="Thioredoxin_domain"/>
</dbReference>
<comment type="caution">
    <text evidence="7">The sequence shown here is derived from an EMBL/GenBank/DDBJ whole genome shotgun (WGS) entry which is preliminary data.</text>
</comment>
<evidence type="ECO:0000313" key="8">
    <source>
        <dbReference type="Proteomes" id="UP001201449"/>
    </source>
</evidence>
<keyword evidence="3" id="KW-1015">Disulfide bond</keyword>
<feature type="chain" id="PRO_5047331689" evidence="5">
    <location>
        <begin position="21"/>
        <end position="645"/>
    </location>
</feature>
<gene>
    <name evidence="7" type="ORF">L0U89_09615</name>
</gene>
<sequence>MMKPLFAFFAFILVSLHAISQVGSTDSNFETWYSADGSNELLLLIAQDVALYKGGFWDMELVGPGKYLLANQDTRRKLQIIKDGNRHLLEDGADRIPVQAQKSSNLSNRKVGQTDLSGNFFKEDQVLLQGIFLPKAGMPSTIQVIYNHAFSDNQLQFSGEVDEKGRFKVIFPSDYPQEVMVQIGDAFFSYLSMPGAKQVMVIDESSFGGGISSWEMVKGIDFMGDLAVENEERRLLYPEFMKVRQYFLTDSLQKTLEETEFLDYRVGLMNTHVDFFNRYFDSIPVSQIVKDVSIRGARTYAADDLMRYIWLHSGIVEGRLIPVDVSDDYIRVVKNLVTDDLEDLMTSEYSGLMREFTMPMRPSESEITRKNGSLMIYSFLKEKELSESHRAGVETWFDQVKNGVPNDSLVVSNEFKEVRELYRQDFSRFNTLALWNHLKEKISDLGTLSRSSIIAIFLDMNFQGVGEDIPKSIQNQLDSLNLKSEVLAIIKQEIADFERTKNQRFVEGVAIAERADNVLSQLKDKFPGKVIYIDVWATWCGPCISEFKYAETIKKQVPEDVVFAYICGRSEREAFENQIKKFGLAGEHFFLDQDAFQKFDKEVNITGFPTYLLITKEGKLIREGIHRPSKGDELVQQLKGFVEKL</sequence>
<dbReference type="Gene3D" id="3.40.30.10">
    <property type="entry name" value="Glutaredoxin"/>
    <property type="match status" value="1"/>
</dbReference>
<keyword evidence="5" id="KW-0732">Signal</keyword>
<dbReference type="Proteomes" id="UP001201449">
    <property type="component" value="Unassembled WGS sequence"/>
</dbReference>
<dbReference type="SUPFAM" id="SSF52833">
    <property type="entry name" value="Thioredoxin-like"/>
    <property type="match status" value="1"/>
</dbReference>
<evidence type="ECO:0000256" key="3">
    <source>
        <dbReference type="ARBA" id="ARBA00023157"/>
    </source>
</evidence>
<dbReference type="PANTHER" id="PTHR42852">
    <property type="entry name" value="THIOL:DISULFIDE INTERCHANGE PROTEIN DSBE"/>
    <property type="match status" value="1"/>
</dbReference>
<dbReference type="PROSITE" id="PS51352">
    <property type="entry name" value="THIOREDOXIN_2"/>
    <property type="match status" value="1"/>
</dbReference>
<dbReference type="RefSeq" id="WP_234861315.1">
    <property type="nucleotide sequence ID" value="NZ_JAKEVZ010000006.1"/>
</dbReference>
<dbReference type="PANTHER" id="PTHR42852:SF6">
    <property type="entry name" value="THIOL:DISULFIDE INTERCHANGE PROTEIN DSBE"/>
    <property type="match status" value="1"/>
</dbReference>
<comment type="subcellular location">
    <subcellularLocation>
        <location evidence="1">Cell envelope</location>
    </subcellularLocation>
</comment>
<feature type="signal peptide" evidence="5">
    <location>
        <begin position="1"/>
        <end position="20"/>
    </location>
</feature>
<proteinExistence type="predicted"/>